<comment type="subcellular location">
    <subcellularLocation>
        <location evidence="1">Nucleus</location>
    </subcellularLocation>
</comment>
<evidence type="ECO:0000313" key="8">
    <source>
        <dbReference type="Proteomes" id="UP000224567"/>
    </source>
</evidence>
<dbReference type="SUPFAM" id="SSF101936">
    <property type="entry name" value="DNA-binding pseudobarrel domain"/>
    <property type="match status" value="1"/>
</dbReference>
<sequence>MEQQLRNQLEMEKGYYNMKQPEIESSGIPEVDNGEYWPLSGKPYIDMVLTMSSVKPIYNLYLPKKITNELPSTGAPVVLTCGQKKWDMFYGGVKSNNKFSNEWRKFADDNDLKEGDALVFELSECSARKIHFRVQILRGDFPAELIPEDEEGANSKNPIVLG</sequence>
<keyword evidence="4" id="KW-0804">Transcription</keyword>
<feature type="domain" description="TF-B3" evidence="6">
    <location>
        <begin position="45"/>
        <end position="140"/>
    </location>
</feature>
<evidence type="ECO:0000256" key="1">
    <source>
        <dbReference type="ARBA" id="ARBA00004123"/>
    </source>
</evidence>
<comment type="caution">
    <text evidence="7">The sequence shown here is derived from an EMBL/GenBank/DDBJ whole genome shotgun (WGS) entry which is preliminary data.</text>
</comment>
<gene>
    <name evidence="7" type="ORF">CQW23_02408</name>
</gene>
<dbReference type="SMART" id="SM01019">
    <property type="entry name" value="B3"/>
    <property type="match status" value="1"/>
</dbReference>
<dbReference type="Gene3D" id="2.40.330.10">
    <property type="entry name" value="DNA-binding pseudobarrel domain"/>
    <property type="match status" value="1"/>
</dbReference>
<dbReference type="OrthoDB" id="638806at2759"/>
<dbReference type="GO" id="GO:0003677">
    <property type="term" value="F:DNA binding"/>
    <property type="evidence" value="ECO:0007669"/>
    <property type="project" value="UniProtKB-KW"/>
</dbReference>
<dbReference type="PROSITE" id="PS50863">
    <property type="entry name" value="B3"/>
    <property type="match status" value="1"/>
</dbReference>
<dbReference type="Pfam" id="PF02362">
    <property type="entry name" value="B3"/>
    <property type="match status" value="1"/>
</dbReference>
<reference evidence="7 8" key="1">
    <citation type="journal article" date="2017" name="Genome Biol.">
        <title>New reference genome sequences of hot pepper reveal the massive evolution of plant disease-resistance genes by retroduplication.</title>
        <authorList>
            <person name="Kim S."/>
            <person name="Park J."/>
            <person name="Yeom S.I."/>
            <person name="Kim Y.M."/>
            <person name="Seo E."/>
            <person name="Kim K.T."/>
            <person name="Kim M.S."/>
            <person name="Lee J.M."/>
            <person name="Cheong K."/>
            <person name="Shin H.S."/>
            <person name="Kim S.B."/>
            <person name="Han K."/>
            <person name="Lee J."/>
            <person name="Park M."/>
            <person name="Lee H.A."/>
            <person name="Lee H.Y."/>
            <person name="Lee Y."/>
            <person name="Oh S."/>
            <person name="Lee J.H."/>
            <person name="Choi E."/>
            <person name="Choi E."/>
            <person name="Lee S.E."/>
            <person name="Jeon J."/>
            <person name="Kim H."/>
            <person name="Choi G."/>
            <person name="Song H."/>
            <person name="Lee J."/>
            <person name="Lee S.C."/>
            <person name="Kwon J.K."/>
            <person name="Lee H.Y."/>
            <person name="Koo N."/>
            <person name="Hong Y."/>
            <person name="Kim R.W."/>
            <person name="Kang W.H."/>
            <person name="Huh J.H."/>
            <person name="Kang B.C."/>
            <person name="Yang T.J."/>
            <person name="Lee Y.H."/>
            <person name="Bennetzen J.L."/>
            <person name="Choi D."/>
        </authorList>
    </citation>
    <scope>NUCLEOTIDE SEQUENCE [LARGE SCALE GENOMIC DNA]</scope>
    <source>
        <strain evidence="8">cv. PBC81</strain>
    </source>
</reference>
<dbReference type="InterPro" id="IPR015300">
    <property type="entry name" value="DNA-bd_pseudobarrel_sf"/>
</dbReference>
<dbReference type="GO" id="GO:0005634">
    <property type="term" value="C:nucleus"/>
    <property type="evidence" value="ECO:0007669"/>
    <property type="project" value="UniProtKB-SubCell"/>
</dbReference>
<evidence type="ECO:0000256" key="4">
    <source>
        <dbReference type="ARBA" id="ARBA00023163"/>
    </source>
</evidence>
<evidence type="ECO:0000256" key="3">
    <source>
        <dbReference type="ARBA" id="ARBA00023125"/>
    </source>
</evidence>
<protein>
    <recommendedName>
        <fullName evidence="6">TF-B3 domain-containing protein</fullName>
    </recommendedName>
</protein>
<dbReference type="SMR" id="A0A2G2XRB7"/>
<dbReference type="EMBL" id="MLFT02000001">
    <property type="protein sequence ID" value="PHT60045.1"/>
    <property type="molecule type" value="Genomic_DNA"/>
</dbReference>
<dbReference type="InterPro" id="IPR044837">
    <property type="entry name" value="REM16-like"/>
</dbReference>
<dbReference type="STRING" id="33114.A0A2G2XRB7"/>
<keyword evidence="5" id="KW-0539">Nucleus</keyword>
<organism evidence="7 8">
    <name type="scientific">Capsicum baccatum</name>
    <name type="common">Peruvian pepper</name>
    <dbReference type="NCBI Taxonomy" id="33114"/>
    <lineage>
        <taxon>Eukaryota</taxon>
        <taxon>Viridiplantae</taxon>
        <taxon>Streptophyta</taxon>
        <taxon>Embryophyta</taxon>
        <taxon>Tracheophyta</taxon>
        <taxon>Spermatophyta</taxon>
        <taxon>Magnoliopsida</taxon>
        <taxon>eudicotyledons</taxon>
        <taxon>Gunneridae</taxon>
        <taxon>Pentapetalae</taxon>
        <taxon>asterids</taxon>
        <taxon>lamiids</taxon>
        <taxon>Solanales</taxon>
        <taxon>Solanaceae</taxon>
        <taxon>Solanoideae</taxon>
        <taxon>Capsiceae</taxon>
        <taxon>Capsicum</taxon>
    </lineage>
</organism>
<dbReference type="PANTHER" id="PTHR31391">
    <property type="entry name" value="B3 DOMAIN-CONTAINING PROTEIN OS11G0197600-RELATED"/>
    <property type="match status" value="1"/>
</dbReference>
<proteinExistence type="predicted"/>
<evidence type="ECO:0000259" key="6">
    <source>
        <dbReference type="PROSITE" id="PS50863"/>
    </source>
</evidence>
<evidence type="ECO:0000313" key="7">
    <source>
        <dbReference type="EMBL" id="PHT60045.1"/>
    </source>
</evidence>
<accession>A0A2G2XRB7</accession>
<dbReference type="CDD" id="cd10017">
    <property type="entry name" value="B3_DNA"/>
    <property type="match status" value="1"/>
</dbReference>
<dbReference type="AlphaFoldDB" id="A0A2G2XRB7"/>
<reference evidence="8" key="2">
    <citation type="journal article" date="2017" name="J. Anim. Genet.">
        <title>Multiple reference genome sequences of hot pepper reveal the massive evolution of plant disease resistance genes by retroduplication.</title>
        <authorList>
            <person name="Kim S."/>
            <person name="Park J."/>
            <person name="Yeom S.-I."/>
            <person name="Kim Y.-M."/>
            <person name="Seo E."/>
            <person name="Kim K.-T."/>
            <person name="Kim M.-S."/>
            <person name="Lee J.M."/>
            <person name="Cheong K."/>
            <person name="Shin H.-S."/>
            <person name="Kim S.-B."/>
            <person name="Han K."/>
            <person name="Lee J."/>
            <person name="Park M."/>
            <person name="Lee H.-A."/>
            <person name="Lee H.-Y."/>
            <person name="Lee Y."/>
            <person name="Oh S."/>
            <person name="Lee J.H."/>
            <person name="Choi E."/>
            <person name="Choi E."/>
            <person name="Lee S.E."/>
            <person name="Jeon J."/>
            <person name="Kim H."/>
            <person name="Choi G."/>
            <person name="Song H."/>
            <person name="Lee J."/>
            <person name="Lee S.-C."/>
            <person name="Kwon J.-K."/>
            <person name="Lee H.-Y."/>
            <person name="Koo N."/>
            <person name="Hong Y."/>
            <person name="Kim R.W."/>
            <person name="Kang W.-H."/>
            <person name="Huh J.H."/>
            <person name="Kang B.-C."/>
            <person name="Yang T.-J."/>
            <person name="Lee Y.-H."/>
            <person name="Bennetzen J.L."/>
            <person name="Choi D."/>
        </authorList>
    </citation>
    <scope>NUCLEOTIDE SEQUENCE [LARGE SCALE GENOMIC DNA]</scope>
    <source>
        <strain evidence="8">cv. PBC81</strain>
    </source>
</reference>
<dbReference type="InterPro" id="IPR003340">
    <property type="entry name" value="B3_DNA-bd"/>
</dbReference>
<evidence type="ECO:0000256" key="5">
    <source>
        <dbReference type="ARBA" id="ARBA00023242"/>
    </source>
</evidence>
<keyword evidence="2" id="KW-0805">Transcription regulation</keyword>
<dbReference type="Proteomes" id="UP000224567">
    <property type="component" value="Unassembled WGS sequence"/>
</dbReference>
<dbReference type="PANTHER" id="PTHR31391:SF64">
    <property type="entry name" value="B3 DOMAIN-CONTAINING PROTEIN OS06G0112300"/>
    <property type="match status" value="1"/>
</dbReference>
<keyword evidence="8" id="KW-1185">Reference proteome</keyword>
<name>A0A2G2XRB7_CAPBA</name>
<evidence type="ECO:0000256" key="2">
    <source>
        <dbReference type="ARBA" id="ARBA00023015"/>
    </source>
</evidence>
<keyword evidence="3" id="KW-0238">DNA-binding</keyword>